<dbReference type="Pfam" id="PF00534">
    <property type="entry name" value="Glycos_transf_1"/>
    <property type="match status" value="1"/>
</dbReference>
<dbReference type="CDD" id="cd03794">
    <property type="entry name" value="GT4_WbuB-like"/>
    <property type="match status" value="1"/>
</dbReference>
<proteinExistence type="predicted"/>
<evidence type="ECO:0000313" key="2">
    <source>
        <dbReference type="EMBL" id="AHM57297.1"/>
    </source>
</evidence>
<dbReference type="GO" id="GO:0016758">
    <property type="term" value="F:hexosyltransferase activity"/>
    <property type="evidence" value="ECO:0007669"/>
    <property type="project" value="TreeGrafter"/>
</dbReference>
<dbReference type="STRING" id="1286171.EAL2_c20160"/>
<dbReference type="Gene3D" id="3.40.50.2000">
    <property type="entry name" value="Glycogen Phosphorylase B"/>
    <property type="match status" value="2"/>
</dbReference>
<name>W8TM64_PEPAC</name>
<dbReference type="PATRIC" id="fig|1286171.3.peg.1962"/>
<dbReference type="eggNOG" id="COG0438">
    <property type="taxonomic scope" value="Bacteria"/>
</dbReference>
<feature type="domain" description="Glycosyl transferase family 1" evidence="1">
    <location>
        <begin position="210"/>
        <end position="380"/>
    </location>
</feature>
<dbReference type="AlphaFoldDB" id="W8TM64"/>
<gene>
    <name evidence="2" type="ORF">EAL2_c20160</name>
</gene>
<dbReference type="HOGENOM" id="CLU_009583_11_7_9"/>
<evidence type="ECO:0000259" key="1">
    <source>
        <dbReference type="Pfam" id="PF00534"/>
    </source>
</evidence>
<dbReference type="KEGG" id="eac:EAL2_c20160"/>
<keyword evidence="3" id="KW-1185">Reference proteome</keyword>
<dbReference type="PANTHER" id="PTHR45947:SF3">
    <property type="entry name" value="SULFOQUINOVOSYL TRANSFERASE SQD2"/>
    <property type="match status" value="1"/>
</dbReference>
<dbReference type="InterPro" id="IPR001296">
    <property type="entry name" value="Glyco_trans_1"/>
</dbReference>
<reference evidence="2 3" key="1">
    <citation type="journal article" date="2014" name="Genome Announc.">
        <title>Complete Genome Sequence of Amino Acid-Utilizing Eubacterium acidaminophilum al-2 (DSM 3953).</title>
        <authorList>
            <person name="Poehlein A."/>
            <person name="Andreesen J.R."/>
            <person name="Daniel R."/>
        </authorList>
    </citation>
    <scope>NUCLEOTIDE SEQUENCE [LARGE SCALE GENOMIC DNA]</scope>
    <source>
        <strain evidence="2 3">DSM 3953</strain>
    </source>
</reference>
<dbReference type="EMBL" id="CP007452">
    <property type="protein sequence ID" value="AHM57297.1"/>
    <property type="molecule type" value="Genomic_DNA"/>
</dbReference>
<dbReference type="OrthoDB" id="9801697at2"/>
<dbReference type="InterPro" id="IPR050194">
    <property type="entry name" value="Glycosyltransferase_grp1"/>
</dbReference>
<keyword evidence="2" id="KW-0808">Transferase</keyword>
<accession>W8TM64</accession>
<sequence length="406" mass="46655">MKILYISTVFPRPEQNSTIYTDLAEELKNKGNEIVVVASDGSSDFEQTQLKEERGLKVLRVKTGKMYDVGIIQKGLSVVTLKFYLINAIKKYLKYESFDFILFETPPITSADVVKWAMKYFHCPSYLMLKDIFPQNAVDIGLMKKNGIIHNFFRYKEEQLYKVSSVIGCMSKANRKYILEHNKWIDKNKVSIFPNTKQIQSMELISKDFTIRKKYGIPLNSIVAIYGGNMGKPQGLDFFIEIMRANKENKDIFFVLVGRGTERNNIRDFLISENIQNAKLLDALPRQDYEKLVIESDIGLIFLSRNFSIPNFPSRILSYFEYGLPVLAATDINTDFGDMIEASNAGYWSEAGNIESFNTNLNKLINDKKKRETMGLNGRRYLKENYSVSKSVDILNEFYNGIVVAD</sequence>
<dbReference type="SUPFAM" id="SSF53756">
    <property type="entry name" value="UDP-Glycosyltransferase/glycogen phosphorylase"/>
    <property type="match status" value="1"/>
</dbReference>
<dbReference type="PANTHER" id="PTHR45947">
    <property type="entry name" value="SULFOQUINOVOSYL TRANSFERASE SQD2"/>
    <property type="match status" value="1"/>
</dbReference>
<dbReference type="RefSeq" id="WP_025436235.1">
    <property type="nucleotide sequence ID" value="NZ_CP007452.1"/>
</dbReference>
<organism evidence="2 3">
    <name type="scientific">Peptoclostridium acidaminophilum DSM 3953</name>
    <dbReference type="NCBI Taxonomy" id="1286171"/>
    <lineage>
        <taxon>Bacteria</taxon>
        <taxon>Bacillati</taxon>
        <taxon>Bacillota</taxon>
        <taxon>Clostridia</taxon>
        <taxon>Peptostreptococcales</taxon>
        <taxon>Peptoclostridiaceae</taxon>
        <taxon>Peptoclostridium</taxon>
    </lineage>
</organism>
<evidence type="ECO:0000313" key="3">
    <source>
        <dbReference type="Proteomes" id="UP000019591"/>
    </source>
</evidence>
<dbReference type="Proteomes" id="UP000019591">
    <property type="component" value="Chromosome"/>
</dbReference>
<protein>
    <submittedName>
        <fullName evidence="2">Glycosyl transferase group 1</fullName>
    </submittedName>
</protein>